<feature type="non-terminal residue" evidence="1">
    <location>
        <position position="58"/>
    </location>
</feature>
<protein>
    <submittedName>
        <fullName evidence="1">Uncharacterized protein</fullName>
    </submittedName>
</protein>
<sequence length="58" mass="6184">GIRKKKKTLGSLSNDPTGAAFFVVEDDGGGAAKFTAVIVSVTQTNMDFVPIIKRELIM</sequence>
<dbReference type="AlphaFoldDB" id="A0A8T2ZVS8"/>
<dbReference type="Proteomes" id="UP000807159">
    <property type="component" value="Chromosome 1"/>
</dbReference>
<evidence type="ECO:0000313" key="1">
    <source>
        <dbReference type="EMBL" id="KAH8520882.1"/>
    </source>
</evidence>
<name>A0A8T2ZVS8_POPDE</name>
<feature type="non-terminal residue" evidence="1">
    <location>
        <position position="1"/>
    </location>
</feature>
<proteinExistence type="predicted"/>
<comment type="caution">
    <text evidence="1">The sequence shown here is derived from an EMBL/GenBank/DDBJ whole genome shotgun (WGS) entry which is preliminary data.</text>
</comment>
<keyword evidence="2" id="KW-1185">Reference proteome</keyword>
<reference evidence="1" key="1">
    <citation type="journal article" date="2021" name="J. Hered.">
        <title>Genome Assembly of Salicaceae Populus deltoides (Eastern Cottonwood) I-69 Based on Nanopore Sequencing and Hi-C Technologies.</title>
        <authorList>
            <person name="Bai S."/>
            <person name="Wu H."/>
            <person name="Zhang J."/>
            <person name="Pan Z."/>
            <person name="Zhao W."/>
            <person name="Li Z."/>
            <person name="Tong C."/>
        </authorList>
    </citation>
    <scope>NUCLEOTIDE SEQUENCE</scope>
    <source>
        <tissue evidence="1">Leaf</tissue>
    </source>
</reference>
<evidence type="ECO:0000313" key="2">
    <source>
        <dbReference type="Proteomes" id="UP000807159"/>
    </source>
</evidence>
<gene>
    <name evidence="1" type="ORF">H0E87_002078</name>
</gene>
<dbReference type="EMBL" id="JACEGQ020000001">
    <property type="protein sequence ID" value="KAH8520882.1"/>
    <property type="molecule type" value="Genomic_DNA"/>
</dbReference>
<organism evidence="1 2">
    <name type="scientific">Populus deltoides</name>
    <name type="common">Eastern poplar</name>
    <name type="synonym">Eastern cottonwood</name>
    <dbReference type="NCBI Taxonomy" id="3696"/>
    <lineage>
        <taxon>Eukaryota</taxon>
        <taxon>Viridiplantae</taxon>
        <taxon>Streptophyta</taxon>
        <taxon>Embryophyta</taxon>
        <taxon>Tracheophyta</taxon>
        <taxon>Spermatophyta</taxon>
        <taxon>Magnoliopsida</taxon>
        <taxon>eudicotyledons</taxon>
        <taxon>Gunneridae</taxon>
        <taxon>Pentapetalae</taxon>
        <taxon>rosids</taxon>
        <taxon>fabids</taxon>
        <taxon>Malpighiales</taxon>
        <taxon>Salicaceae</taxon>
        <taxon>Saliceae</taxon>
        <taxon>Populus</taxon>
    </lineage>
</organism>
<accession>A0A8T2ZVS8</accession>